<feature type="compositionally biased region" description="Acidic residues" evidence="2">
    <location>
        <begin position="164"/>
        <end position="175"/>
    </location>
</feature>
<reference evidence="4" key="1">
    <citation type="submission" date="2021-02" db="EMBL/GenBank/DDBJ databases">
        <authorList>
            <person name="Nowell W R."/>
        </authorList>
    </citation>
    <scope>NUCLEOTIDE SEQUENCE</scope>
</reference>
<dbReference type="Proteomes" id="UP000677228">
    <property type="component" value="Unassembled WGS sequence"/>
</dbReference>
<feature type="region of interest" description="Disordered" evidence="2">
    <location>
        <begin position="139"/>
        <end position="175"/>
    </location>
</feature>
<evidence type="ECO:0000313" key="7">
    <source>
        <dbReference type="Proteomes" id="UP000663829"/>
    </source>
</evidence>
<dbReference type="Proteomes" id="UP000681722">
    <property type="component" value="Unassembled WGS sequence"/>
</dbReference>
<dbReference type="Proteomes" id="UP000663829">
    <property type="component" value="Unassembled WGS sequence"/>
</dbReference>
<evidence type="ECO:0000313" key="4">
    <source>
        <dbReference type="EMBL" id="CAF1366526.1"/>
    </source>
</evidence>
<feature type="coiled-coil region" evidence="1">
    <location>
        <begin position="59"/>
        <end position="86"/>
    </location>
</feature>
<proteinExistence type="predicted"/>
<gene>
    <name evidence="4" type="ORF">GPM918_LOCUS31641</name>
    <name evidence="3" type="ORF">OVA965_LOCUS16546</name>
    <name evidence="6" type="ORF">SRO942_LOCUS32290</name>
    <name evidence="5" type="ORF">TMI583_LOCUS16556</name>
</gene>
<evidence type="ECO:0000313" key="5">
    <source>
        <dbReference type="EMBL" id="CAF3810427.1"/>
    </source>
</evidence>
<dbReference type="AlphaFoldDB" id="A0A815IK35"/>
<accession>A0A815IK35</accession>
<dbReference type="EMBL" id="CAJNOK010007712">
    <property type="protein sequence ID" value="CAF1042282.1"/>
    <property type="molecule type" value="Genomic_DNA"/>
</dbReference>
<evidence type="ECO:0000313" key="3">
    <source>
        <dbReference type="EMBL" id="CAF1042282.1"/>
    </source>
</evidence>
<dbReference type="EMBL" id="CAJNOQ010015687">
    <property type="protein sequence ID" value="CAF1366526.1"/>
    <property type="molecule type" value="Genomic_DNA"/>
</dbReference>
<keyword evidence="1" id="KW-0175">Coiled coil</keyword>
<dbReference type="Proteomes" id="UP000682733">
    <property type="component" value="Unassembled WGS sequence"/>
</dbReference>
<sequence>VTTPTSKKVLAMLTDKNHAPPINVTHVNNITSKNDVTKLSASSSIPKSSTQTPSKVALSQGVVKELENARRKIIDLEEQLAELKRISIRKPYPNAEQSLYLRNVVSVLDLNDRIASTRAAEDGETLSVSGTELFKKKIVGEQHEMVAEENDADLEEETRKEDNDNSEDDDETKEN</sequence>
<dbReference type="EMBL" id="CAJOBA010007724">
    <property type="protein sequence ID" value="CAF3810427.1"/>
    <property type="molecule type" value="Genomic_DNA"/>
</dbReference>
<protein>
    <submittedName>
        <fullName evidence="4">Uncharacterized protein</fullName>
    </submittedName>
</protein>
<feature type="non-terminal residue" evidence="4">
    <location>
        <position position="1"/>
    </location>
</feature>
<evidence type="ECO:0000256" key="2">
    <source>
        <dbReference type="SAM" id="MobiDB-lite"/>
    </source>
</evidence>
<comment type="caution">
    <text evidence="4">The sequence shown here is derived from an EMBL/GenBank/DDBJ whole genome shotgun (WGS) entry which is preliminary data.</text>
</comment>
<evidence type="ECO:0000256" key="1">
    <source>
        <dbReference type="SAM" id="Coils"/>
    </source>
</evidence>
<evidence type="ECO:0000313" key="6">
    <source>
        <dbReference type="EMBL" id="CAF4249263.1"/>
    </source>
</evidence>
<name>A0A815IK35_9BILA</name>
<dbReference type="EMBL" id="CAJOBC010073052">
    <property type="protein sequence ID" value="CAF4249263.1"/>
    <property type="molecule type" value="Genomic_DNA"/>
</dbReference>
<dbReference type="OrthoDB" id="10049572at2759"/>
<organism evidence="4 7">
    <name type="scientific">Didymodactylos carnosus</name>
    <dbReference type="NCBI Taxonomy" id="1234261"/>
    <lineage>
        <taxon>Eukaryota</taxon>
        <taxon>Metazoa</taxon>
        <taxon>Spiralia</taxon>
        <taxon>Gnathifera</taxon>
        <taxon>Rotifera</taxon>
        <taxon>Eurotatoria</taxon>
        <taxon>Bdelloidea</taxon>
        <taxon>Philodinida</taxon>
        <taxon>Philodinidae</taxon>
        <taxon>Didymodactylos</taxon>
    </lineage>
</organism>
<feature type="compositionally biased region" description="Acidic residues" evidence="2">
    <location>
        <begin position="147"/>
        <end position="156"/>
    </location>
</feature>
<keyword evidence="7" id="KW-1185">Reference proteome</keyword>